<keyword evidence="4 5" id="KW-0720">Serine protease</keyword>
<evidence type="ECO:0000256" key="4">
    <source>
        <dbReference type="ARBA" id="ARBA00022825"/>
    </source>
</evidence>
<feature type="active site" description="Charge relay system" evidence="5">
    <location>
        <position position="74"/>
    </location>
</feature>
<keyword evidence="9" id="KW-1185">Reference proteome</keyword>
<dbReference type="InterPro" id="IPR051048">
    <property type="entry name" value="Peptidase_S8/S53_subtilisin"/>
</dbReference>
<feature type="signal peptide" evidence="6">
    <location>
        <begin position="1"/>
        <end position="24"/>
    </location>
</feature>
<dbReference type="PROSITE" id="PS51892">
    <property type="entry name" value="SUBTILASE"/>
    <property type="match status" value="1"/>
</dbReference>
<feature type="active site" description="Charge relay system" evidence="5">
    <location>
        <position position="294"/>
    </location>
</feature>
<evidence type="ECO:0000313" key="8">
    <source>
        <dbReference type="EMBL" id="MBW4770102.1"/>
    </source>
</evidence>
<feature type="active site" description="Charge relay system" evidence="5">
    <location>
        <position position="461"/>
    </location>
</feature>
<organism evidence="8 9">
    <name type="scientific">Hoylesella nanceiensis</name>
    <dbReference type="NCBI Taxonomy" id="425941"/>
    <lineage>
        <taxon>Bacteria</taxon>
        <taxon>Pseudomonadati</taxon>
        <taxon>Bacteroidota</taxon>
        <taxon>Bacteroidia</taxon>
        <taxon>Bacteroidales</taxon>
        <taxon>Prevotellaceae</taxon>
        <taxon>Hoylesella</taxon>
    </lineage>
</organism>
<keyword evidence="6" id="KW-0732">Signal</keyword>
<evidence type="ECO:0000256" key="5">
    <source>
        <dbReference type="PROSITE-ProRule" id="PRU01240"/>
    </source>
</evidence>
<evidence type="ECO:0000259" key="7">
    <source>
        <dbReference type="Pfam" id="PF00082"/>
    </source>
</evidence>
<evidence type="ECO:0000256" key="2">
    <source>
        <dbReference type="ARBA" id="ARBA00022670"/>
    </source>
</evidence>
<evidence type="ECO:0000256" key="6">
    <source>
        <dbReference type="SAM" id="SignalP"/>
    </source>
</evidence>
<dbReference type="Pfam" id="PF00082">
    <property type="entry name" value="Peptidase_S8"/>
    <property type="match status" value="1"/>
</dbReference>
<keyword evidence="3 5" id="KW-0378">Hydrolase</keyword>
<dbReference type="EMBL" id="JAHXCT010000008">
    <property type="protein sequence ID" value="MBW4770102.1"/>
    <property type="molecule type" value="Genomic_DNA"/>
</dbReference>
<accession>A0ABS6YEV9</accession>
<dbReference type="InterPro" id="IPR022398">
    <property type="entry name" value="Peptidase_S8_His-AS"/>
</dbReference>
<dbReference type="PROSITE" id="PS00137">
    <property type="entry name" value="SUBTILASE_HIS"/>
    <property type="match status" value="1"/>
</dbReference>
<evidence type="ECO:0000256" key="1">
    <source>
        <dbReference type="ARBA" id="ARBA00011073"/>
    </source>
</evidence>
<dbReference type="PANTHER" id="PTHR43399">
    <property type="entry name" value="SUBTILISIN-RELATED"/>
    <property type="match status" value="1"/>
</dbReference>
<dbReference type="InterPro" id="IPR023828">
    <property type="entry name" value="Peptidase_S8_Ser-AS"/>
</dbReference>
<reference evidence="8 9" key="1">
    <citation type="submission" date="2021-07" db="EMBL/GenBank/DDBJ databases">
        <title>Genomic diversity and antimicrobial resistance of Prevotella spp. isolated from chronic lung disease airways.</title>
        <authorList>
            <person name="Webb K.A."/>
            <person name="Olagoke O.S."/>
            <person name="Baird T."/>
            <person name="Neill J."/>
            <person name="Pham A."/>
            <person name="Wells T.J."/>
            <person name="Ramsay K.A."/>
            <person name="Bell S.C."/>
            <person name="Sarovich D.S."/>
            <person name="Price E.P."/>
        </authorList>
    </citation>
    <scope>NUCLEOTIDE SEQUENCE [LARGE SCALE GENOMIC DNA]</scope>
    <source>
        <strain evidence="8 9">SCHI0011.S.12</strain>
    </source>
</reference>
<dbReference type="InterPro" id="IPR000209">
    <property type="entry name" value="Peptidase_S8/S53_dom"/>
</dbReference>
<dbReference type="RefSeq" id="WP_219482342.1">
    <property type="nucleotide sequence ID" value="NZ_JAHXCT010000008.1"/>
</dbReference>
<comment type="caution">
    <text evidence="8">The sequence shown here is derived from an EMBL/GenBank/DDBJ whole genome shotgun (WGS) entry which is preliminary data.</text>
</comment>
<feature type="domain" description="Peptidase S8/S53" evidence="7">
    <location>
        <begin position="66"/>
        <end position="496"/>
    </location>
</feature>
<dbReference type="Proteomes" id="UP000788426">
    <property type="component" value="Unassembled WGS sequence"/>
</dbReference>
<feature type="chain" id="PRO_5046859056" evidence="6">
    <location>
        <begin position="25"/>
        <end position="516"/>
    </location>
</feature>
<sequence>MRKKKPILLALFLMSSLFSTQSFAQKKTAKVDPRAGWHKQYTDEHKGINLVAALQYMKEQGIKPKKEVVIGILDSGIDTTSVVLKDALWVNKKEVKDGKDNDRNGYIDDIHGWNFLGTADGTFNLLSAGTEEFREFKRLYPRYKNADATKEANNEEFQYYQQMRKKAGIDRYLRFYQFGVAKNKALHSLDAAVQKAYTTQRDTLSLAAAMQTLAANEANKQNIEALLSEVMKAEEGTKWNAFVAQQDSSFALTKTRIDGIEHDKDKRLLMGDDLKNEKDIYYGNAILGSSDADHGTFVAGIIAGKPDEAHQNYGGVFPEAKLMILRCVPDGDEYDKDIATAIRYAVDNGAKILNLSLGKYTSPDAQMVSNAIAYAAKKDVLVIQAAGNNRLDIDTVAYYPTGRDAKGKVFDNFIRVGASNMRGTLSALSNYGAEKVDFLAPGERIASVFMNDKYALSQGTSVAAPIVSAVAAMLKSCFPKLKAKTIKKILKDSVTPDTDGVIDVLKAVKLAQKRGK</sequence>
<keyword evidence="2 5" id="KW-0645">Protease</keyword>
<evidence type="ECO:0000313" key="9">
    <source>
        <dbReference type="Proteomes" id="UP000788426"/>
    </source>
</evidence>
<dbReference type="PROSITE" id="PS00138">
    <property type="entry name" value="SUBTILASE_SER"/>
    <property type="match status" value="1"/>
</dbReference>
<dbReference type="PANTHER" id="PTHR43399:SF4">
    <property type="entry name" value="CELL WALL-ASSOCIATED PROTEASE"/>
    <property type="match status" value="1"/>
</dbReference>
<gene>
    <name evidence="8" type="ORF">KZO38_10100</name>
</gene>
<protein>
    <submittedName>
        <fullName evidence="8">S8 family serine peptidase</fullName>
    </submittedName>
</protein>
<name>A0ABS6YEV9_9BACT</name>
<proteinExistence type="inferred from homology"/>
<evidence type="ECO:0000256" key="3">
    <source>
        <dbReference type="ARBA" id="ARBA00022801"/>
    </source>
</evidence>
<comment type="similarity">
    <text evidence="1 5">Belongs to the peptidase S8 family.</text>
</comment>